<dbReference type="HAMAP" id="MF_00518">
    <property type="entry name" value="Deacylase_Dtd"/>
    <property type="match status" value="1"/>
</dbReference>
<protein>
    <recommendedName>
        <fullName evidence="2">D-aminoacyl-tRNA deacylase</fullName>
        <shortName evidence="2">DTD</shortName>
        <ecNumber evidence="2">3.1.1.96</ecNumber>
    </recommendedName>
    <alternativeName>
        <fullName evidence="2">Gly-tRNA(Ala) deacylase</fullName>
        <ecNumber evidence="2">3.1.1.-</ecNumber>
    </alternativeName>
</protein>
<dbReference type="PANTHER" id="PTHR10472:SF5">
    <property type="entry name" value="D-AMINOACYL-TRNA DEACYLASE 1"/>
    <property type="match status" value="1"/>
</dbReference>
<dbReference type="Proteomes" id="UP000003157">
    <property type="component" value="Unassembled WGS sequence"/>
</dbReference>
<comment type="similarity">
    <text evidence="1 2">Belongs to the DTD family.</text>
</comment>
<dbReference type="EC" id="3.1.1.-" evidence="2"/>
<keyword evidence="2" id="KW-0378">Hydrolase</keyword>
<comment type="catalytic activity">
    <reaction evidence="2">
        <text>glycyl-tRNA(Ala) + H2O = tRNA(Ala) + glycine + H(+)</text>
        <dbReference type="Rhea" id="RHEA:53744"/>
        <dbReference type="Rhea" id="RHEA-COMP:9657"/>
        <dbReference type="Rhea" id="RHEA-COMP:13640"/>
        <dbReference type="ChEBI" id="CHEBI:15377"/>
        <dbReference type="ChEBI" id="CHEBI:15378"/>
        <dbReference type="ChEBI" id="CHEBI:57305"/>
        <dbReference type="ChEBI" id="CHEBI:78442"/>
        <dbReference type="ChEBI" id="CHEBI:78522"/>
    </reaction>
</comment>
<comment type="subcellular location">
    <subcellularLocation>
        <location evidence="2">Cytoplasm</location>
    </subcellularLocation>
</comment>
<dbReference type="NCBIfam" id="TIGR00256">
    <property type="entry name" value="D-aminoacyl-tRNA deacylase"/>
    <property type="match status" value="1"/>
</dbReference>
<dbReference type="Pfam" id="PF02580">
    <property type="entry name" value="Tyr_Deacylase"/>
    <property type="match status" value="1"/>
</dbReference>
<evidence type="ECO:0000256" key="2">
    <source>
        <dbReference type="HAMAP-Rule" id="MF_00518"/>
    </source>
</evidence>
<comment type="catalytic activity">
    <reaction evidence="2">
        <text>a D-aminoacyl-tRNA + H2O = a tRNA + a D-alpha-amino acid + H(+)</text>
        <dbReference type="Rhea" id="RHEA:13953"/>
        <dbReference type="Rhea" id="RHEA-COMP:10123"/>
        <dbReference type="Rhea" id="RHEA-COMP:10124"/>
        <dbReference type="ChEBI" id="CHEBI:15377"/>
        <dbReference type="ChEBI" id="CHEBI:15378"/>
        <dbReference type="ChEBI" id="CHEBI:59871"/>
        <dbReference type="ChEBI" id="CHEBI:78442"/>
        <dbReference type="ChEBI" id="CHEBI:79333"/>
        <dbReference type="EC" id="3.1.1.96"/>
    </reaction>
</comment>
<dbReference type="Gene3D" id="3.50.80.10">
    <property type="entry name" value="D-tyrosyl-tRNA(Tyr) deacylase"/>
    <property type="match status" value="1"/>
</dbReference>
<dbReference type="GO" id="GO:0005737">
    <property type="term" value="C:cytoplasm"/>
    <property type="evidence" value="ECO:0007669"/>
    <property type="project" value="UniProtKB-SubCell"/>
</dbReference>
<accession>E7GAF8</accession>
<dbReference type="STRING" id="100884.GCA_000269565_03590"/>
<dbReference type="PANTHER" id="PTHR10472">
    <property type="entry name" value="D-TYROSYL-TRNA TYR DEACYLASE"/>
    <property type="match status" value="1"/>
</dbReference>
<keyword evidence="2" id="KW-0963">Cytoplasm</keyword>
<dbReference type="EC" id="3.1.1.96" evidence="2"/>
<gene>
    <name evidence="2" type="primary">dtd</name>
    <name evidence="3" type="ORF">HMPREF9488_01748</name>
</gene>
<dbReference type="RefSeq" id="WP_008788856.1">
    <property type="nucleotide sequence ID" value="NZ_AKCB01000003.1"/>
</dbReference>
<dbReference type="CDD" id="cd00563">
    <property type="entry name" value="Dtyr_deacylase"/>
    <property type="match status" value="1"/>
</dbReference>
<organism evidence="3 4">
    <name type="scientific">Coprobacillus cateniformis</name>
    <dbReference type="NCBI Taxonomy" id="100884"/>
    <lineage>
        <taxon>Bacteria</taxon>
        <taxon>Bacillati</taxon>
        <taxon>Bacillota</taxon>
        <taxon>Erysipelotrichia</taxon>
        <taxon>Erysipelotrichales</taxon>
        <taxon>Coprobacillaceae</taxon>
        <taxon>Coprobacillus</taxon>
    </lineage>
</organism>
<dbReference type="SUPFAM" id="SSF69500">
    <property type="entry name" value="DTD-like"/>
    <property type="match status" value="1"/>
</dbReference>
<dbReference type="GO" id="GO:0043908">
    <property type="term" value="F:Ser(Gly)-tRNA(Ala) hydrolase activity"/>
    <property type="evidence" value="ECO:0007669"/>
    <property type="project" value="UniProtKB-UniRule"/>
</dbReference>
<dbReference type="AlphaFoldDB" id="E7GAF8"/>
<proteinExistence type="inferred from homology"/>
<dbReference type="GO" id="GO:0106026">
    <property type="term" value="F:Gly-tRNA(Ala) deacylase activity"/>
    <property type="evidence" value="ECO:0007669"/>
    <property type="project" value="UniProtKB-UniRule"/>
</dbReference>
<comment type="domain">
    <text evidence="2">A Gly-cisPro motif from one monomer fits into the active site of the other monomer to allow specific chiral rejection of L-amino acids.</text>
</comment>
<keyword evidence="2" id="KW-0820">tRNA-binding</keyword>
<evidence type="ECO:0000256" key="1">
    <source>
        <dbReference type="ARBA" id="ARBA00009673"/>
    </source>
</evidence>
<dbReference type="FunFam" id="3.50.80.10:FF:000001">
    <property type="entry name" value="D-aminoacyl-tRNA deacylase"/>
    <property type="match status" value="1"/>
</dbReference>
<dbReference type="GO" id="GO:0019478">
    <property type="term" value="P:D-amino acid catabolic process"/>
    <property type="evidence" value="ECO:0007669"/>
    <property type="project" value="UniProtKB-UniRule"/>
</dbReference>
<dbReference type="eggNOG" id="COG1490">
    <property type="taxonomic scope" value="Bacteria"/>
</dbReference>
<evidence type="ECO:0000313" key="3">
    <source>
        <dbReference type="EMBL" id="EFW05166.1"/>
    </source>
</evidence>
<dbReference type="EMBL" id="ADKX01000030">
    <property type="protein sequence ID" value="EFW05166.1"/>
    <property type="molecule type" value="Genomic_DNA"/>
</dbReference>
<comment type="function">
    <text evidence="2">An aminoacyl-tRNA editing enzyme that deacylates mischarged D-aminoacyl-tRNAs. Also deacylates mischarged glycyl-tRNA(Ala), protecting cells against glycine mischarging by AlaRS. Acts via tRNA-based rather than protein-based catalysis; rejects L-amino acids rather than detecting D-amino acids in the active site. By recycling D-aminoacyl-tRNA to D-amino acids and free tRNA molecules, this enzyme counteracts the toxicity associated with the formation of D-aminoacyl-tRNA entities in vivo and helps enforce protein L-homochirality.</text>
</comment>
<keyword evidence="4" id="KW-1185">Reference proteome</keyword>
<dbReference type="GO" id="GO:0000049">
    <property type="term" value="F:tRNA binding"/>
    <property type="evidence" value="ECO:0007669"/>
    <property type="project" value="UniProtKB-UniRule"/>
</dbReference>
<feature type="short sequence motif" description="Gly-cisPro motif, important for rejection of L-amino acids" evidence="2">
    <location>
        <begin position="137"/>
        <end position="138"/>
    </location>
</feature>
<dbReference type="OrthoDB" id="9801395at2"/>
<reference evidence="3 4" key="1">
    <citation type="submission" date="2010-12" db="EMBL/GenBank/DDBJ databases">
        <title>The Genome Sequence of Coprobacillus sp. strain 29_1.</title>
        <authorList>
            <consortium name="The Broad Institute Genome Sequencing Platform"/>
            <person name="Earl A."/>
            <person name="Ward D."/>
            <person name="Feldgarden M."/>
            <person name="Gevers D."/>
            <person name="Daigneault M."/>
            <person name="Sibley C.D."/>
            <person name="White A."/>
            <person name="Strauss J."/>
            <person name="Allen-Vercoe E."/>
            <person name="Young S.K."/>
            <person name="Zeng Q."/>
            <person name="Gargeya S."/>
            <person name="Fitzgerald M."/>
            <person name="Haas B."/>
            <person name="Abouelleil A."/>
            <person name="Alvarado L."/>
            <person name="Arachchi H.M."/>
            <person name="Berlin A."/>
            <person name="Brown A."/>
            <person name="Chapman S.B."/>
            <person name="Chen Z."/>
            <person name="Dunbar C."/>
            <person name="Freedman E."/>
            <person name="Gearin G."/>
            <person name="Gellesch M."/>
            <person name="Goldberg J."/>
            <person name="Griggs A."/>
            <person name="Gujja S."/>
            <person name="Heilman E."/>
            <person name="Heiman D."/>
            <person name="Howarth C."/>
            <person name="Larson L."/>
            <person name="Lui A."/>
            <person name="MacDonald P.J.P."/>
            <person name="Mehta T."/>
            <person name="Montmayeur A."/>
            <person name="Murphy C."/>
            <person name="Neiman D."/>
            <person name="Pearson M."/>
            <person name="Priest M."/>
            <person name="Roberts A."/>
            <person name="Saif S."/>
            <person name="Shea T."/>
            <person name="Shenoy N."/>
            <person name="Sisk P."/>
            <person name="Stolte C."/>
            <person name="Sykes S."/>
            <person name="White J."/>
            <person name="Yandava C."/>
            <person name="Nusbaum C."/>
            <person name="Birren B."/>
        </authorList>
    </citation>
    <scope>NUCLEOTIDE SEQUENCE [LARGE SCALE GENOMIC DNA]</scope>
    <source>
        <strain evidence="3 4">29_1</strain>
    </source>
</reference>
<dbReference type="InterPro" id="IPR003732">
    <property type="entry name" value="Daa-tRNA_deacyls_DTD"/>
</dbReference>
<dbReference type="GO" id="GO:0051500">
    <property type="term" value="F:D-tyrosyl-tRNA(Tyr) deacylase activity"/>
    <property type="evidence" value="ECO:0007669"/>
    <property type="project" value="TreeGrafter"/>
</dbReference>
<comment type="caution">
    <text evidence="3">The sequence shown here is derived from an EMBL/GenBank/DDBJ whole genome shotgun (WGS) entry which is preliminary data.</text>
</comment>
<dbReference type="GeneID" id="78231346"/>
<sequence>MKIVIQRVKESSVTIDGKLKGSIQKGYMTLVGFCESDTKAIVDKMIDKMIGLRIFEDDQGKMNLSLADVQGAILSISQFTLYADCRKGRRPGFTEAAKPDIAISLYDYYNQKIQDLGIHVETGVFGADMKVSLLNDGPVTILLDSQDICKS</sequence>
<dbReference type="HOGENOM" id="CLU_076901_1_0_9"/>
<keyword evidence="2" id="KW-0694">RNA-binding</keyword>
<name>E7GAF8_9FIRM</name>
<dbReference type="InterPro" id="IPR023509">
    <property type="entry name" value="DTD-like_sf"/>
</dbReference>
<comment type="subunit">
    <text evidence="2">Homodimer.</text>
</comment>
<evidence type="ECO:0000313" key="4">
    <source>
        <dbReference type="Proteomes" id="UP000003157"/>
    </source>
</evidence>